<dbReference type="InterPro" id="IPR043131">
    <property type="entry name" value="BCAT-like_N"/>
</dbReference>
<keyword evidence="19" id="KW-1185">Reference proteome</keyword>
<comment type="pathway">
    <text evidence="2">Amino-acid biosynthesis; L-isoleucine biosynthesis; L-isoleucine from 2-oxobutanoate: step 4/4.</text>
</comment>
<comment type="catalytic activity">
    <reaction evidence="11 17">
        <text>L-valine + 2-oxoglutarate = 3-methyl-2-oxobutanoate + L-glutamate</text>
        <dbReference type="Rhea" id="RHEA:24813"/>
        <dbReference type="ChEBI" id="CHEBI:11851"/>
        <dbReference type="ChEBI" id="CHEBI:16810"/>
        <dbReference type="ChEBI" id="CHEBI:29985"/>
        <dbReference type="ChEBI" id="CHEBI:57762"/>
        <dbReference type="EC" id="2.6.1.42"/>
    </reaction>
</comment>
<comment type="cofactor">
    <cofactor evidence="1 16">
        <name>pyridoxal 5'-phosphate</name>
        <dbReference type="ChEBI" id="CHEBI:597326"/>
    </cofactor>
</comment>
<keyword evidence="7 17" id="KW-0028">Amino-acid biosynthesis</keyword>
<accession>A0A4R1HQ28</accession>
<comment type="similarity">
    <text evidence="5 15">Belongs to the class-IV pyridoxal-phosphate-dependent aminotransferase family.</text>
</comment>
<dbReference type="Gene3D" id="3.20.10.10">
    <property type="entry name" value="D-amino Acid Aminotransferase, subunit A, domain 2"/>
    <property type="match status" value="1"/>
</dbReference>
<dbReference type="InterPro" id="IPR001544">
    <property type="entry name" value="Aminotrans_IV"/>
</dbReference>
<dbReference type="InterPro" id="IPR036038">
    <property type="entry name" value="Aminotransferase-like"/>
</dbReference>
<dbReference type="CDD" id="cd01557">
    <property type="entry name" value="BCAT_beta_family"/>
    <property type="match status" value="1"/>
</dbReference>
<evidence type="ECO:0000256" key="5">
    <source>
        <dbReference type="ARBA" id="ARBA00009320"/>
    </source>
</evidence>
<evidence type="ECO:0000256" key="2">
    <source>
        <dbReference type="ARBA" id="ARBA00004824"/>
    </source>
</evidence>
<keyword evidence="10 17" id="KW-0100">Branched-chain amino acid biosynthesis</keyword>
<feature type="modified residue" description="N6-(pyridoxal phosphate)lysine" evidence="14">
    <location>
        <position position="202"/>
    </location>
</feature>
<dbReference type="Proteomes" id="UP000295560">
    <property type="component" value="Unassembled WGS sequence"/>
</dbReference>
<dbReference type="UniPathway" id="UPA00048">
    <property type="reaction ID" value="UER00073"/>
</dbReference>
<dbReference type="GO" id="GO:0052655">
    <property type="term" value="F:L-valine-2-oxoglutarate transaminase activity"/>
    <property type="evidence" value="ECO:0007669"/>
    <property type="project" value="RHEA"/>
</dbReference>
<dbReference type="GO" id="GO:0009098">
    <property type="term" value="P:L-leucine biosynthetic process"/>
    <property type="evidence" value="ECO:0007669"/>
    <property type="project" value="UniProtKB-UniPathway"/>
</dbReference>
<keyword evidence="6 17" id="KW-0032">Aminotransferase</keyword>
<dbReference type="UniPathway" id="UPA00049">
    <property type="reaction ID" value="UER00062"/>
</dbReference>
<dbReference type="GO" id="GO:0009097">
    <property type="term" value="P:isoleucine biosynthetic process"/>
    <property type="evidence" value="ECO:0007669"/>
    <property type="project" value="UniProtKB-UniPathway"/>
</dbReference>
<comment type="catalytic activity">
    <reaction evidence="12 17">
        <text>L-isoleucine + 2-oxoglutarate = (S)-3-methyl-2-oxopentanoate + L-glutamate</text>
        <dbReference type="Rhea" id="RHEA:24801"/>
        <dbReference type="ChEBI" id="CHEBI:16810"/>
        <dbReference type="ChEBI" id="CHEBI:29985"/>
        <dbReference type="ChEBI" id="CHEBI:35146"/>
        <dbReference type="ChEBI" id="CHEBI:58045"/>
        <dbReference type="EC" id="2.6.1.42"/>
    </reaction>
</comment>
<organism evidence="18 19">
    <name type="scientific">Pseudonocardia endophytica</name>
    <dbReference type="NCBI Taxonomy" id="401976"/>
    <lineage>
        <taxon>Bacteria</taxon>
        <taxon>Bacillati</taxon>
        <taxon>Actinomycetota</taxon>
        <taxon>Actinomycetes</taxon>
        <taxon>Pseudonocardiales</taxon>
        <taxon>Pseudonocardiaceae</taxon>
        <taxon>Pseudonocardia</taxon>
    </lineage>
</organism>
<protein>
    <recommendedName>
        <fullName evidence="17">Branched-chain-amino-acid aminotransferase</fullName>
        <ecNumber evidence="17">2.6.1.42</ecNumber>
    </recommendedName>
</protein>
<dbReference type="UniPathway" id="UPA00047">
    <property type="reaction ID" value="UER00058"/>
</dbReference>
<name>A0A4R1HQ28_PSEEN</name>
<dbReference type="InterPro" id="IPR033939">
    <property type="entry name" value="BCAT_family"/>
</dbReference>
<dbReference type="NCBIfam" id="TIGR01123">
    <property type="entry name" value="ilvE_II"/>
    <property type="match status" value="1"/>
</dbReference>
<evidence type="ECO:0000256" key="17">
    <source>
        <dbReference type="RuleBase" id="RU004517"/>
    </source>
</evidence>
<dbReference type="EC" id="2.6.1.42" evidence="17"/>
<sequence>MSAPQFAVTQNPAPTSPERRAEILADPGFGRYMTDHMATIRWTAGRGWHDFEVKPYGPLVLDPSSMVLHYGQEIFEGLKAYRQPDGSVASFRPDRNAARFQGSARRLAMPELPEELFLASLSALLSVDSEWVPAAGGEDSLYLRPFMIATEVGLGVRPSSEYLYAVLASPAGPYFAGGVKPMDVWLETTYTRSALGGTGEAKCGGNYAASLLPQSIGAEHGCAQVAYLDAEERIWIDEMGSNNLFFVFTAGDAVELVTPDLRGAVLAGITRDSLLAIAEDMGIKVVERRIQGQEWLGGAASGVLTEAFGCGTAAVITPIGTVKHDGGSVTMGDGQPGPVTMALRERLTAVQRGSAPDLHGWMYPLVGAPASV</sequence>
<dbReference type="Pfam" id="PF01063">
    <property type="entry name" value="Aminotran_4"/>
    <property type="match status" value="1"/>
</dbReference>
<evidence type="ECO:0000256" key="14">
    <source>
        <dbReference type="PIRSR" id="PIRSR006468-1"/>
    </source>
</evidence>
<dbReference type="NCBIfam" id="NF009897">
    <property type="entry name" value="PRK13357.1"/>
    <property type="match status" value="1"/>
</dbReference>
<dbReference type="InterPro" id="IPR018300">
    <property type="entry name" value="Aminotrans_IV_CS"/>
</dbReference>
<dbReference type="EMBL" id="SMFZ01000002">
    <property type="protein sequence ID" value="TCK21859.1"/>
    <property type="molecule type" value="Genomic_DNA"/>
</dbReference>
<dbReference type="GO" id="GO:0009099">
    <property type="term" value="P:L-valine biosynthetic process"/>
    <property type="evidence" value="ECO:0007669"/>
    <property type="project" value="UniProtKB-UniPathway"/>
</dbReference>
<dbReference type="SUPFAM" id="SSF56752">
    <property type="entry name" value="D-aminoacid aminotransferase-like PLP-dependent enzymes"/>
    <property type="match status" value="1"/>
</dbReference>
<dbReference type="InterPro" id="IPR043132">
    <property type="entry name" value="BCAT-like_C"/>
</dbReference>
<evidence type="ECO:0000256" key="12">
    <source>
        <dbReference type="ARBA" id="ARBA00048798"/>
    </source>
</evidence>
<evidence type="ECO:0000256" key="11">
    <source>
        <dbReference type="ARBA" id="ARBA00048212"/>
    </source>
</evidence>
<dbReference type="PANTHER" id="PTHR11825:SF44">
    <property type="entry name" value="BRANCHED-CHAIN-AMINO-ACID AMINOTRANSFERASE"/>
    <property type="match status" value="1"/>
</dbReference>
<dbReference type="Gene3D" id="3.30.470.10">
    <property type="match status" value="1"/>
</dbReference>
<evidence type="ECO:0000256" key="1">
    <source>
        <dbReference type="ARBA" id="ARBA00001933"/>
    </source>
</evidence>
<gene>
    <name evidence="18" type="ORF">EV378_5851</name>
</gene>
<evidence type="ECO:0000256" key="16">
    <source>
        <dbReference type="RuleBase" id="RU004516"/>
    </source>
</evidence>
<comment type="pathway">
    <text evidence="3">Amino-acid biosynthesis; L-valine biosynthesis; L-valine from pyruvate: step 4/4.</text>
</comment>
<comment type="catalytic activity">
    <reaction evidence="13 17">
        <text>L-leucine + 2-oxoglutarate = 4-methyl-2-oxopentanoate + L-glutamate</text>
        <dbReference type="Rhea" id="RHEA:18321"/>
        <dbReference type="ChEBI" id="CHEBI:16810"/>
        <dbReference type="ChEBI" id="CHEBI:17865"/>
        <dbReference type="ChEBI" id="CHEBI:29985"/>
        <dbReference type="ChEBI" id="CHEBI:57427"/>
        <dbReference type="EC" id="2.6.1.42"/>
    </reaction>
</comment>
<evidence type="ECO:0000256" key="9">
    <source>
        <dbReference type="ARBA" id="ARBA00022898"/>
    </source>
</evidence>
<dbReference type="PROSITE" id="PS00770">
    <property type="entry name" value="AA_TRANSFER_CLASS_4"/>
    <property type="match status" value="1"/>
</dbReference>
<comment type="pathway">
    <text evidence="4">Amino-acid biosynthesis; L-leucine biosynthesis; L-leucine from 3-methyl-2-oxobutanoate: step 4/4.</text>
</comment>
<dbReference type="OrthoDB" id="9804984at2"/>
<dbReference type="RefSeq" id="WP_132430553.1">
    <property type="nucleotide sequence ID" value="NZ_SMFZ01000002.1"/>
</dbReference>
<dbReference type="PIRSF" id="PIRSF006468">
    <property type="entry name" value="BCAT1"/>
    <property type="match status" value="1"/>
</dbReference>
<evidence type="ECO:0000256" key="7">
    <source>
        <dbReference type="ARBA" id="ARBA00022605"/>
    </source>
</evidence>
<dbReference type="InterPro" id="IPR005786">
    <property type="entry name" value="B_amino_transII"/>
</dbReference>
<keyword evidence="8 17" id="KW-0808">Transferase</keyword>
<evidence type="ECO:0000313" key="18">
    <source>
        <dbReference type="EMBL" id="TCK21859.1"/>
    </source>
</evidence>
<proteinExistence type="inferred from homology"/>
<evidence type="ECO:0000313" key="19">
    <source>
        <dbReference type="Proteomes" id="UP000295560"/>
    </source>
</evidence>
<dbReference type="GO" id="GO:0052654">
    <property type="term" value="F:L-leucine-2-oxoglutarate transaminase activity"/>
    <property type="evidence" value="ECO:0007669"/>
    <property type="project" value="RHEA"/>
</dbReference>
<evidence type="ECO:0000256" key="4">
    <source>
        <dbReference type="ARBA" id="ARBA00005072"/>
    </source>
</evidence>
<dbReference type="PANTHER" id="PTHR11825">
    <property type="entry name" value="SUBGROUP IIII AMINOTRANSFERASE"/>
    <property type="match status" value="1"/>
</dbReference>
<evidence type="ECO:0000256" key="15">
    <source>
        <dbReference type="RuleBase" id="RU004106"/>
    </source>
</evidence>
<keyword evidence="9 16" id="KW-0663">Pyridoxal phosphate</keyword>
<dbReference type="AlphaFoldDB" id="A0A4R1HQ28"/>
<reference evidence="18 19" key="1">
    <citation type="submission" date="2019-03" db="EMBL/GenBank/DDBJ databases">
        <title>Sequencing the genomes of 1000 actinobacteria strains.</title>
        <authorList>
            <person name="Klenk H.-P."/>
        </authorList>
    </citation>
    <scope>NUCLEOTIDE SEQUENCE [LARGE SCALE GENOMIC DNA]</scope>
    <source>
        <strain evidence="18 19">DSM 44969</strain>
    </source>
</reference>
<evidence type="ECO:0000256" key="10">
    <source>
        <dbReference type="ARBA" id="ARBA00023304"/>
    </source>
</evidence>
<dbReference type="GO" id="GO:0052656">
    <property type="term" value="F:L-isoleucine-2-oxoglutarate transaminase activity"/>
    <property type="evidence" value="ECO:0007669"/>
    <property type="project" value="RHEA"/>
</dbReference>
<evidence type="ECO:0000256" key="8">
    <source>
        <dbReference type="ARBA" id="ARBA00022679"/>
    </source>
</evidence>
<comment type="caution">
    <text evidence="18">The sequence shown here is derived from an EMBL/GenBank/DDBJ whole genome shotgun (WGS) entry which is preliminary data.</text>
</comment>
<evidence type="ECO:0000256" key="13">
    <source>
        <dbReference type="ARBA" id="ARBA00049229"/>
    </source>
</evidence>
<evidence type="ECO:0000256" key="6">
    <source>
        <dbReference type="ARBA" id="ARBA00022576"/>
    </source>
</evidence>
<evidence type="ECO:0000256" key="3">
    <source>
        <dbReference type="ARBA" id="ARBA00004931"/>
    </source>
</evidence>